<dbReference type="GO" id="GO:0010165">
    <property type="term" value="P:response to X-ray"/>
    <property type="evidence" value="ECO:0007669"/>
    <property type="project" value="TreeGrafter"/>
</dbReference>
<accession>A0A164K5U4</accession>
<dbReference type="Proteomes" id="UP000076858">
    <property type="component" value="Unassembled WGS sequence"/>
</dbReference>
<keyword evidence="4" id="KW-0539">Nucleus</keyword>
<feature type="region of interest" description="Disordered" evidence="5">
    <location>
        <begin position="182"/>
        <end position="228"/>
    </location>
</feature>
<keyword evidence="3" id="KW-0234">DNA repair</keyword>
<sequence length="228" mass="26367">MTFVNVNVNEKSTYLLRLTWTENYGEVSLFDYENCKTWKGRIEEEQSQTMAAQLQLNLTDYKSQLEEAIRSPVSHHISLTNNILAIKKLSAEELSFRIAVIHLEEIELRTSLPEFMTAIAKNLTEMSDELVAKDNLIEKLNKETTMLMDRCTKYVTIAEDLTPSLYTRFSIAFNHLKERLESETASTKEEPSKRQSIVNPPQTEERPSISRMDDYEGDTDIDTDEENK</sequence>
<dbReference type="GO" id="GO:0006310">
    <property type="term" value="P:DNA recombination"/>
    <property type="evidence" value="ECO:0007669"/>
    <property type="project" value="InterPro"/>
</dbReference>
<feature type="compositionally biased region" description="Basic and acidic residues" evidence="5">
    <location>
        <begin position="182"/>
        <end position="193"/>
    </location>
</feature>
<evidence type="ECO:0000256" key="3">
    <source>
        <dbReference type="ARBA" id="ARBA00023204"/>
    </source>
</evidence>
<evidence type="ECO:0000256" key="2">
    <source>
        <dbReference type="ARBA" id="ARBA00022763"/>
    </source>
</evidence>
<comment type="caution">
    <text evidence="7">The sequence shown here is derived from an EMBL/GenBank/DDBJ whole genome shotgun (WGS) entry which is preliminary data.</text>
</comment>
<evidence type="ECO:0000313" key="7">
    <source>
        <dbReference type="EMBL" id="KZS02970.1"/>
    </source>
</evidence>
<feature type="domain" description="XRCC4 N-terminal" evidence="6">
    <location>
        <begin position="13"/>
        <end position="101"/>
    </location>
</feature>
<protein>
    <recommendedName>
        <fullName evidence="6">XRCC4 N-terminal domain-containing protein</fullName>
    </recommendedName>
</protein>
<comment type="subcellular location">
    <subcellularLocation>
        <location evidence="1">Nucleus</location>
    </subcellularLocation>
</comment>
<evidence type="ECO:0000256" key="4">
    <source>
        <dbReference type="ARBA" id="ARBA00023242"/>
    </source>
</evidence>
<dbReference type="GO" id="GO:0032807">
    <property type="term" value="C:DNA ligase IV complex"/>
    <property type="evidence" value="ECO:0007669"/>
    <property type="project" value="TreeGrafter"/>
</dbReference>
<dbReference type="GO" id="GO:0003677">
    <property type="term" value="F:DNA binding"/>
    <property type="evidence" value="ECO:0007669"/>
    <property type="project" value="InterPro"/>
</dbReference>
<evidence type="ECO:0000256" key="1">
    <source>
        <dbReference type="ARBA" id="ARBA00004123"/>
    </source>
</evidence>
<dbReference type="EMBL" id="LRGB01003375">
    <property type="protein sequence ID" value="KZS02970.1"/>
    <property type="molecule type" value="Genomic_DNA"/>
</dbReference>
<dbReference type="PANTHER" id="PTHR28559">
    <property type="entry name" value="DNA REPAIR PROTEIN XRCC4"/>
    <property type="match status" value="1"/>
</dbReference>
<dbReference type="GO" id="GO:0005958">
    <property type="term" value="C:DNA-dependent protein kinase-DNA ligase 4 complex"/>
    <property type="evidence" value="ECO:0007669"/>
    <property type="project" value="TreeGrafter"/>
</dbReference>
<dbReference type="InterPro" id="IPR053961">
    <property type="entry name" value="XRCC4_N"/>
</dbReference>
<reference evidence="7 8" key="1">
    <citation type="submission" date="2016-03" db="EMBL/GenBank/DDBJ databases">
        <title>EvidentialGene: Evidence-directed Construction of Genes on Genomes.</title>
        <authorList>
            <person name="Gilbert D.G."/>
            <person name="Choi J.-H."/>
            <person name="Mockaitis K."/>
            <person name="Colbourne J."/>
            <person name="Pfrender M."/>
        </authorList>
    </citation>
    <scope>NUCLEOTIDE SEQUENCE [LARGE SCALE GENOMIC DNA]</scope>
    <source>
        <strain evidence="7 8">Xinb3</strain>
        <tissue evidence="7">Complete organism</tissue>
    </source>
</reference>
<evidence type="ECO:0000259" key="6">
    <source>
        <dbReference type="Pfam" id="PF06632"/>
    </source>
</evidence>
<name>A0A164K5U4_9CRUS</name>
<dbReference type="AlphaFoldDB" id="A0A164K5U4"/>
<dbReference type="OrthoDB" id="6353255at2759"/>
<feature type="compositionally biased region" description="Acidic residues" evidence="5">
    <location>
        <begin position="215"/>
        <end position="228"/>
    </location>
</feature>
<dbReference type="PANTHER" id="PTHR28559:SF1">
    <property type="entry name" value="DNA REPAIR PROTEIN XRCC4"/>
    <property type="match status" value="1"/>
</dbReference>
<dbReference type="Pfam" id="PF06632">
    <property type="entry name" value="XRCC4"/>
    <property type="match status" value="1"/>
</dbReference>
<proteinExistence type="predicted"/>
<organism evidence="7 8">
    <name type="scientific">Daphnia magna</name>
    <dbReference type="NCBI Taxonomy" id="35525"/>
    <lineage>
        <taxon>Eukaryota</taxon>
        <taxon>Metazoa</taxon>
        <taxon>Ecdysozoa</taxon>
        <taxon>Arthropoda</taxon>
        <taxon>Crustacea</taxon>
        <taxon>Branchiopoda</taxon>
        <taxon>Diplostraca</taxon>
        <taxon>Cladocera</taxon>
        <taxon>Anomopoda</taxon>
        <taxon>Daphniidae</taxon>
        <taxon>Daphnia</taxon>
    </lineage>
</organism>
<keyword evidence="8" id="KW-1185">Reference proteome</keyword>
<keyword evidence="2" id="KW-0227">DNA damage</keyword>
<dbReference type="Gene3D" id="2.170.210.10">
    <property type="entry name" value="DNA double-strand break repair and VJ recombination XRCC4, N-terminal"/>
    <property type="match status" value="1"/>
</dbReference>
<dbReference type="GO" id="GO:0006303">
    <property type="term" value="P:double-strand break repair via nonhomologous end joining"/>
    <property type="evidence" value="ECO:0007669"/>
    <property type="project" value="TreeGrafter"/>
</dbReference>
<feature type="compositionally biased region" description="Basic and acidic residues" evidence="5">
    <location>
        <begin position="203"/>
        <end position="214"/>
    </location>
</feature>
<dbReference type="InterPro" id="IPR038051">
    <property type="entry name" value="XRCC4-like_N_sf"/>
</dbReference>
<dbReference type="InterPro" id="IPR010585">
    <property type="entry name" value="DNA_repair_prot_XRCC4"/>
</dbReference>
<gene>
    <name evidence="7" type="ORF">APZ42_034409</name>
</gene>
<evidence type="ECO:0000313" key="8">
    <source>
        <dbReference type="Proteomes" id="UP000076858"/>
    </source>
</evidence>
<evidence type="ECO:0000256" key="5">
    <source>
        <dbReference type="SAM" id="MobiDB-lite"/>
    </source>
</evidence>